<dbReference type="RefSeq" id="YP_010667968.1">
    <property type="nucleotide sequence ID" value="NC_070952.1"/>
</dbReference>
<evidence type="ECO:0000313" key="2">
    <source>
        <dbReference type="Proteomes" id="UP000827517"/>
    </source>
</evidence>
<gene>
    <name evidence="1" type="primary">214</name>
    <name evidence="1" type="ORF">AH04_214</name>
</gene>
<dbReference type="KEGG" id="vg:77944094"/>
<organism evidence="1 2">
    <name type="scientific">Erwinia phage AH04</name>
    <dbReference type="NCBI Taxonomy" id="2869569"/>
    <lineage>
        <taxon>Viruses</taxon>
        <taxon>Duplodnaviria</taxon>
        <taxon>Heunggongvirae</taxon>
        <taxon>Uroviricota</taxon>
        <taxon>Caudoviricetes</taxon>
        <taxon>Chimalliviridae</taxon>
        <taxon>Meadowvirus</taxon>
        <taxon>Meadowvirus AH04</taxon>
    </lineage>
</organism>
<dbReference type="Proteomes" id="UP000827517">
    <property type="component" value="Segment"/>
</dbReference>
<dbReference type="GeneID" id="77944094"/>
<proteinExistence type="predicted"/>
<protein>
    <submittedName>
        <fullName evidence="1">Uncharacterized protein</fullName>
    </submittedName>
</protein>
<evidence type="ECO:0000313" key="1">
    <source>
        <dbReference type="EMBL" id="QZA70689.1"/>
    </source>
</evidence>
<keyword evidence="2" id="KW-1185">Reference proteome</keyword>
<dbReference type="EMBL" id="MZ501267">
    <property type="protein sequence ID" value="QZA70689.1"/>
    <property type="molecule type" value="Genomic_DNA"/>
</dbReference>
<name>A0AAE7X1Q8_9CAUD</name>
<accession>A0AAE7X1Q8</accession>
<sequence length="146" mass="16331">MKAIPDLEAPMALAEQRILAQAVLISVSIDRLKYLVEHFQTHKGLGPIKSIRRAHAKASLAALEPLLARGSEFQQTYIAVKNKDNTGDLARLGYLYVVMLEEFKSHVITAFCYEEAANRYHTEPGDQAWEWMTSGLIVPGLKSYGK</sequence>
<reference evidence="1" key="1">
    <citation type="submission" date="2021-07" db="EMBL/GenBank/DDBJ databases">
        <authorList>
            <person name="Roth S.J."/>
            <person name="Krukonis G.P."/>
            <person name="Delesalle V.A."/>
        </authorList>
    </citation>
    <scope>NUCLEOTIDE SEQUENCE</scope>
</reference>